<evidence type="ECO:0000259" key="7">
    <source>
        <dbReference type="PROSITE" id="PS52004"/>
    </source>
</evidence>
<feature type="region of interest" description="Disordered" evidence="5">
    <location>
        <begin position="626"/>
        <end position="649"/>
    </location>
</feature>
<evidence type="ECO:0000313" key="8">
    <source>
        <dbReference type="EMBL" id="MFC6063205.1"/>
    </source>
</evidence>
<accession>A0ABW1MHK3</accession>
<dbReference type="Pfam" id="PF02801">
    <property type="entry name" value="Ketoacyl-synt_C"/>
    <property type="match status" value="1"/>
</dbReference>
<keyword evidence="3" id="KW-0808">Transferase</keyword>
<dbReference type="CDD" id="cd00833">
    <property type="entry name" value="PKS"/>
    <property type="match status" value="1"/>
</dbReference>
<organism evidence="8 9">
    <name type="scientific">Streptomyces ochraceiscleroticus</name>
    <dbReference type="NCBI Taxonomy" id="47761"/>
    <lineage>
        <taxon>Bacteria</taxon>
        <taxon>Bacillati</taxon>
        <taxon>Actinomycetota</taxon>
        <taxon>Actinomycetes</taxon>
        <taxon>Kitasatosporales</taxon>
        <taxon>Streptomycetaceae</taxon>
        <taxon>Streptomyces</taxon>
    </lineage>
</organism>
<evidence type="ECO:0000256" key="4">
    <source>
        <dbReference type="ARBA" id="ARBA00023315"/>
    </source>
</evidence>
<feature type="domain" description="Ketosynthase family 3 (KS3)" evidence="7">
    <location>
        <begin position="4"/>
        <end position="431"/>
    </location>
</feature>
<dbReference type="Gene3D" id="3.30.70.3290">
    <property type="match status" value="1"/>
</dbReference>
<comment type="caution">
    <text evidence="8">The sequence shown here is derived from an EMBL/GenBank/DDBJ whole genome shotgun (WGS) entry which is preliminary data.</text>
</comment>
<dbReference type="SUPFAM" id="SSF51735">
    <property type="entry name" value="NAD(P)-binding Rossmann-fold domains"/>
    <property type="match status" value="1"/>
</dbReference>
<dbReference type="SMART" id="SM00825">
    <property type="entry name" value="PKS_KS"/>
    <property type="match status" value="1"/>
</dbReference>
<dbReference type="PANTHER" id="PTHR43775:SF37">
    <property type="entry name" value="SI:DKEY-61P9.11"/>
    <property type="match status" value="1"/>
</dbReference>
<evidence type="ECO:0000256" key="5">
    <source>
        <dbReference type="SAM" id="MobiDB-lite"/>
    </source>
</evidence>
<dbReference type="PROSITE" id="PS52004">
    <property type="entry name" value="KS3_2"/>
    <property type="match status" value="1"/>
</dbReference>
<feature type="compositionally biased region" description="Low complexity" evidence="5">
    <location>
        <begin position="626"/>
        <end position="644"/>
    </location>
</feature>
<name>A0ABW1MHK3_9ACTN</name>
<dbReference type="InterPro" id="IPR016039">
    <property type="entry name" value="Thiolase-like"/>
</dbReference>
<feature type="domain" description="Carrier" evidence="6">
    <location>
        <begin position="647"/>
        <end position="723"/>
    </location>
</feature>
<keyword evidence="4" id="KW-0012">Acyltransferase</keyword>
<dbReference type="SUPFAM" id="SSF47336">
    <property type="entry name" value="ACP-like"/>
    <property type="match status" value="1"/>
</dbReference>
<dbReference type="Pfam" id="PF00109">
    <property type="entry name" value="ketoacyl-synt"/>
    <property type="match status" value="1"/>
</dbReference>
<reference evidence="9" key="1">
    <citation type="journal article" date="2019" name="Int. J. Syst. Evol. Microbiol.">
        <title>The Global Catalogue of Microorganisms (GCM) 10K type strain sequencing project: providing services to taxonomists for standard genome sequencing and annotation.</title>
        <authorList>
            <consortium name="The Broad Institute Genomics Platform"/>
            <consortium name="The Broad Institute Genome Sequencing Center for Infectious Disease"/>
            <person name="Wu L."/>
            <person name="Ma J."/>
        </authorList>
    </citation>
    <scope>NUCLEOTIDE SEQUENCE [LARGE SCALE GENOMIC DNA]</scope>
    <source>
        <strain evidence="9">CGMCC 1.15180</strain>
    </source>
</reference>
<dbReference type="InterPro" id="IPR014031">
    <property type="entry name" value="Ketoacyl_synth_C"/>
</dbReference>
<sequence>MNDDAAIAVIGTGCRFPGARNPGEFLRNLAEGRVAFRELDRASLRAAGLTDETLDDPSYVTTAATLDGAEDFAAEFFGYSPTEAEATDPQQRLFLEVCWEALESAGHPPTGDPLVTGVFAGGSPSTYMAALQVARARADGVLGAVDDVMLHLGGLGDFLPSRVAYKLGLRGPSIGVQTACSSSLTAVHYAVLSLLAGECDLALAGGAAVNEPVLGYRHQPGALASHDGHCRPFDARSTGTSFSSGVGVVVLRRLADALADGDPVLAVVRGSAVGNDGSARSGFTAPSPAGLADVVAAALDVAGVRGDQLRYVEAHGSGTPLGDRIELRGLTEGLAAPAGRTGFCALGSVKANIGHCGPAAGIAGLIKAVEVARTGEVPPHPGFDRPRSPGELADSPFRIATEPGRITEGEPYVLVNSMGLGGTNASVVLGPPPSPASPAAPDRDRVRLVLSARDDAELRALSEELADVLERGDVSAADAAHTLRVGRTVFARRRVVCAAPGDLPAVLRTPATATPPVARSVRLVLPADGSLPEAVRERLLAAFRGRAEVVTGGTDAQGDAHVVAIDASSGAIDDRIDEAVADAWLHGADVDWAALAAGRGRRVPLPTYPFTRRRYWALDRLPPLAAPTGAPPATAEEAQPGGPADETHADDVTAGLLALWREIFGVPALGLDQEFAELGGDSLAAMRIEAAVQRRHGVPVNVHRAGGGQATVRRMAEIVRGLRRTDAGATSGGSSEDHEARPSDRPADAIDADLALPLGEPAAPSRTPGPDTLFTGGGTGALETFVLHELLLRRPDARVHRLLPVPDEDAGRALLAAAAARFGLPVPDPARVSVVPADPTALGKALAHHRDGQLARRVGRVAHATPAPGDHGTYQEVRAHGVLPLAELLRWQREHGIADLTLLSTLAACAPALGGEPLLAEQREQPLDPGRDGAAVAAWVGERLVERAERDGMRVRVFRTGLLLGALADGACDPHDPLVQLLVGSAATGRHPLDDRPLPLAPVDLAARAIAGLMDAPGSVGRVYHLADERAVTVRELFGLLADAGLPTEGVPVRQWQRAVALRALEHDTPALDPLALRALHASAPGAAARLEAAAWRPWLERQDLRPPPTGELLRRCLEFTATHDASLATHALPRGAR</sequence>
<evidence type="ECO:0000313" key="9">
    <source>
        <dbReference type="Proteomes" id="UP001596139"/>
    </source>
</evidence>
<dbReference type="Gene3D" id="3.40.50.720">
    <property type="entry name" value="NAD(P)-binding Rossmann-like Domain"/>
    <property type="match status" value="1"/>
</dbReference>
<proteinExistence type="predicted"/>
<dbReference type="RefSeq" id="WP_031053696.1">
    <property type="nucleotide sequence ID" value="NZ_JBHSPX010000004.1"/>
</dbReference>
<dbReference type="InterPro" id="IPR020841">
    <property type="entry name" value="PKS_Beta-ketoAc_synthase_dom"/>
</dbReference>
<dbReference type="InterPro" id="IPR036291">
    <property type="entry name" value="NAD(P)-bd_dom_sf"/>
</dbReference>
<dbReference type="PROSITE" id="PS50075">
    <property type="entry name" value="CARRIER"/>
    <property type="match status" value="1"/>
</dbReference>
<protein>
    <submittedName>
        <fullName evidence="8">Beta-ketoacyl synthase N-terminal-like domain-containing protein</fullName>
    </submittedName>
</protein>
<dbReference type="Pfam" id="PF22621">
    <property type="entry name" value="CurL-like_PKS_C"/>
    <property type="match status" value="1"/>
</dbReference>
<feature type="compositionally biased region" description="Basic and acidic residues" evidence="5">
    <location>
        <begin position="735"/>
        <end position="745"/>
    </location>
</feature>
<dbReference type="InterPro" id="IPR036736">
    <property type="entry name" value="ACP-like_sf"/>
</dbReference>
<dbReference type="SUPFAM" id="SSF53901">
    <property type="entry name" value="Thiolase-like"/>
    <property type="match status" value="1"/>
</dbReference>
<evidence type="ECO:0000256" key="3">
    <source>
        <dbReference type="ARBA" id="ARBA00022679"/>
    </source>
</evidence>
<feature type="region of interest" description="Disordered" evidence="5">
    <location>
        <begin position="723"/>
        <end position="745"/>
    </location>
</feature>
<dbReference type="InterPro" id="IPR018201">
    <property type="entry name" value="Ketoacyl_synth_AS"/>
</dbReference>
<dbReference type="PANTHER" id="PTHR43775">
    <property type="entry name" value="FATTY ACID SYNTHASE"/>
    <property type="match status" value="1"/>
</dbReference>
<dbReference type="InterPro" id="IPR050091">
    <property type="entry name" value="PKS_NRPS_Biosynth_Enz"/>
</dbReference>
<feature type="region of interest" description="Disordered" evidence="5">
    <location>
        <begin position="758"/>
        <end position="777"/>
    </location>
</feature>
<dbReference type="Pfam" id="PF07993">
    <property type="entry name" value="NAD_binding_4"/>
    <property type="match status" value="1"/>
</dbReference>
<dbReference type="Pfam" id="PF00550">
    <property type="entry name" value="PP-binding"/>
    <property type="match status" value="1"/>
</dbReference>
<keyword evidence="2" id="KW-0597">Phosphoprotein</keyword>
<dbReference type="InterPro" id="IPR014030">
    <property type="entry name" value="Ketoacyl_synth_N"/>
</dbReference>
<dbReference type="PROSITE" id="PS00606">
    <property type="entry name" value="KS3_1"/>
    <property type="match status" value="1"/>
</dbReference>
<dbReference type="Gene3D" id="1.10.1200.10">
    <property type="entry name" value="ACP-like"/>
    <property type="match status" value="1"/>
</dbReference>
<dbReference type="InterPro" id="IPR013120">
    <property type="entry name" value="FAR_NAD-bd"/>
</dbReference>
<evidence type="ECO:0000256" key="2">
    <source>
        <dbReference type="ARBA" id="ARBA00022553"/>
    </source>
</evidence>
<keyword evidence="1" id="KW-0596">Phosphopantetheine</keyword>
<dbReference type="Proteomes" id="UP001596139">
    <property type="component" value="Unassembled WGS sequence"/>
</dbReference>
<gene>
    <name evidence="8" type="ORF">ACFP4F_11645</name>
</gene>
<dbReference type="InterPro" id="IPR009081">
    <property type="entry name" value="PP-bd_ACP"/>
</dbReference>
<keyword evidence="9" id="KW-1185">Reference proteome</keyword>
<dbReference type="EMBL" id="JBHSPX010000004">
    <property type="protein sequence ID" value="MFC6063205.1"/>
    <property type="molecule type" value="Genomic_DNA"/>
</dbReference>
<dbReference type="Gene3D" id="3.40.47.10">
    <property type="match status" value="1"/>
</dbReference>
<evidence type="ECO:0000259" key="6">
    <source>
        <dbReference type="PROSITE" id="PS50075"/>
    </source>
</evidence>
<evidence type="ECO:0000256" key="1">
    <source>
        <dbReference type="ARBA" id="ARBA00022450"/>
    </source>
</evidence>